<dbReference type="EMBL" id="MTKR01000149">
    <property type="protein sequence ID" value="RWX50082.1"/>
    <property type="molecule type" value="Genomic_DNA"/>
</dbReference>
<reference evidence="2 3" key="1">
    <citation type="submission" date="2017-01" db="EMBL/GenBank/DDBJ databases">
        <title>The cable genome- insights into the physiology and evolution of filamentous bacteria capable of sulfide oxidation via long distance electron transfer.</title>
        <authorList>
            <person name="Schreiber L."/>
            <person name="Bjerg J.T."/>
            <person name="Boggild A."/>
            <person name="Van De Vossenberg J."/>
            <person name="Meysman F."/>
            <person name="Nielsen L.P."/>
            <person name="Schramm A."/>
            <person name="Kjeldsen K.U."/>
        </authorList>
    </citation>
    <scope>NUCLEOTIDE SEQUENCE [LARGE SCALE GENOMIC DNA]</scope>
    <source>
        <strain evidence="2">A3</strain>
    </source>
</reference>
<comment type="caution">
    <text evidence="2">The sequence shown here is derived from an EMBL/GenBank/DDBJ whole genome shotgun (WGS) entry which is preliminary data.</text>
</comment>
<organism evidence="2 3">
    <name type="scientific">Candidatus Electrothrix marina</name>
    <dbReference type="NCBI Taxonomy" id="1859130"/>
    <lineage>
        <taxon>Bacteria</taxon>
        <taxon>Pseudomonadati</taxon>
        <taxon>Thermodesulfobacteriota</taxon>
        <taxon>Desulfobulbia</taxon>
        <taxon>Desulfobulbales</taxon>
        <taxon>Desulfobulbaceae</taxon>
        <taxon>Candidatus Electrothrix</taxon>
    </lineage>
</organism>
<gene>
    <name evidence="2" type="ORF">VU00_11491</name>
</gene>
<sequence>VDNGVAPSGDAVEQGGFPHIGSSYQGDQGIGVALHDQSALSEVKKGACLLLFRRMKSAENRTSARLLAGRCRKNTRSKGVWQAGFWGSVSRCRGLSSEKRQGSCKQGS</sequence>
<evidence type="ECO:0000313" key="2">
    <source>
        <dbReference type="EMBL" id="RWX50082.1"/>
    </source>
</evidence>
<dbReference type="Proteomes" id="UP000287615">
    <property type="component" value="Unassembled WGS sequence"/>
</dbReference>
<evidence type="ECO:0000256" key="1">
    <source>
        <dbReference type="SAM" id="MobiDB-lite"/>
    </source>
</evidence>
<protein>
    <submittedName>
        <fullName evidence="2">Uncharacterized protein</fullName>
    </submittedName>
</protein>
<dbReference type="AlphaFoldDB" id="A0A444JAK2"/>
<evidence type="ECO:0000313" key="3">
    <source>
        <dbReference type="Proteomes" id="UP000287615"/>
    </source>
</evidence>
<feature type="region of interest" description="Disordered" evidence="1">
    <location>
        <begin position="1"/>
        <end position="22"/>
    </location>
</feature>
<name>A0A444JAK2_9BACT</name>
<proteinExistence type="predicted"/>
<feature type="non-terminal residue" evidence="2">
    <location>
        <position position="1"/>
    </location>
</feature>
<accession>A0A444JAK2</accession>